<dbReference type="Proteomes" id="UP001239111">
    <property type="component" value="Chromosome 3"/>
</dbReference>
<evidence type="ECO:0000313" key="1">
    <source>
        <dbReference type="EMBL" id="KAJ8674500.1"/>
    </source>
</evidence>
<protein>
    <submittedName>
        <fullName evidence="1">Uncharacterized protein</fullName>
    </submittedName>
</protein>
<dbReference type="EMBL" id="CM056743">
    <property type="protein sequence ID" value="KAJ8674500.1"/>
    <property type="molecule type" value="Genomic_DNA"/>
</dbReference>
<organism evidence="1 2">
    <name type="scientific">Eretmocerus hayati</name>
    <dbReference type="NCBI Taxonomy" id="131215"/>
    <lineage>
        <taxon>Eukaryota</taxon>
        <taxon>Metazoa</taxon>
        <taxon>Ecdysozoa</taxon>
        <taxon>Arthropoda</taxon>
        <taxon>Hexapoda</taxon>
        <taxon>Insecta</taxon>
        <taxon>Pterygota</taxon>
        <taxon>Neoptera</taxon>
        <taxon>Endopterygota</taxon>
        <taxon>Hymenoptera</taxon>
        <taxon>Apocrita</taxon>
        <taxon>Proctotrupomorpha</taxon>
        <taxon>Chalcidoidea</taxon>
        <taxon>Aphelinidae</taxon>
        <taxon>Aphelininae</taxon>
        <taxon>Eretmocerus</taxon>
    </lineage>
</organism>
<sequence length="352" mass="39614">MLDTGLDPDIPLHNQYGSILNAGIQLDFECLAEKLIYSYANVNVPDELGRTSIFLAERECNPNLVQELLWYGADLDIRDHQDNGLLIESVVSGCQTTVIHLIHAGIDINSTDRTMFHASAAQVGLSTCQLDLFETFVAFGIDLSSKNMLGCNILDTCLDCMHKQIYPNEICYSISHHLLLKGARLNDMRYFPFFPDGFFTYADLRMFDLFCSSGLRLREESEIQSCMTHLHEAYHNPDFKIFSTIISQHNVDINLGDMLGNTVAYLAASGNDVSKLHQLASLGADFNCTNSVGQPPLIFAIEACRITLVFEWLLSQSNTESIMIVFSYVCEFNLQKHQFFIIKYLARTISSD</sequence>
<comment type="caution">
    <text evidence="1">The sequence shown here is derived from an EMBL/GenBank/DDBJ whole genome shotgun (WGS) entry which is preliminary data.</text>
</comment>
<evidence type="ECO:0000313" key="2">
    <source>
        <dbReference type="Proteomes" id="UP001239111"/>
    </source>
</evidence>
<accession>A0ACC2NTA8</accession>
<proteinExistence type="predicted"/>
<reference evidence="1" key="1">
    <citation type="submission" date="2023-04" db="EMBL/GenBank/DDBJ databases">
        <title>A chromosome-level genome assembly of the parasitoid wasp Eretmocerus hayati.</title>
        <authorList>
            <person name="Zhong Y."/>
            <person name="Liu S."/>
            <person name="Liu Y."/>
        </authorList>
    </citation>
    <scope>NUCLEOTIDE SEQUENCE</scope>
    <source>
        <strain evidence="1">ZJU_SS_LIU_2023</strain>
    </source>
</reference>
<name>A0ACC2NTA8_9HYME</name>
<gene>
    <name evidence="1" type="ORF">QAD02_005762</name>
</gene>
<keyword evidence="2" id="KW-1185">Reference proteome</keyword>